<feature type="region of interest" description="Disordered" evidence="1">
    <location>
        <begin position="80"/>
        <end position="108"/>
    </location>
</feature>
<dbReference type="RefSeq" id="XP_024871916.1">
    <property type="nucleotide sequence ID" value="XM_025016148.1"/>
</dbReference>
<accession>A0A6J1PRL9</accession>
<protein>
    <submittedName>
        <fullName evidence="3">Uncharacterized protein LOC112454647</fullName>
    </submittedName>
</protein>
<dbReference type="InterPro" id="IPR005312">
    <property type="entry name" value="DUF1759"/>
</dbReference>
<proteinExistence type="predicted"/>
<dbReference type="PANTHER" id="PTHR22954:SF3">
    <property type="entry name" value="PROTEIN CBG08539"/>
    <property type="match status" value="1"/>
</dbReference>
<gene>
    <name evidence="3" type="primary">LOC112454647</name>
</gene>
<organism evidence="2 3">
    <name type="scientific">Temnothorax curvispinosus</name>
    <dbReference type="NCBI Taxonomy" id="300111"/>
    <lineage>
        <taxon>Eukaryota</taxon>
        <taxon>Metazoa</taxon>
        <taxon>Ecdysozoa</taxon>
        <taxon>Arthropoda</taxon>
        <taxon>Hexapoda</taxon>
        <taxon>Insecta</taxon>
        <taxon>Pterygota</taxon>
        <taxon>Neoptera</taxon>
        <taxon>Endopterygota</taxon>
        <taxon>Hymenoptera</taxon>
        <taxon>Apocrita</taxon>
        <taxon>Aculeata</taxon>
        <taxon>Formicoidea</taxon>
        <taxon>Formicidae</taxon>
        <taxon>Myrmicinae</taxon>
        <taxon>Temnothorax</taxon>
    </lineage>
</organism>
<reference evidence="3" key="1">
    <citation type="submission" date="2025-08" db="UniProtKB">
        <authorList>
            <consortium name="RefSeq"/>
        </authorList>
    </citation>
    <scope>IDENTIFICATION</scope>
    <source>
        <tissue evidence="3">Whole body</tissue>
    </source>
</reference>
<dbReference type="GeneID" id="112454647"/>
<keyword evidence="2" id="KW-1185">Reference proteome</keyword>
<dbReference type="Pfam" id="PF03564">
    <property type="entry name" value="DUF1759"/>
    <property type="match status" value="1"/>
</dbReference>
<sequence length="186" mass="21452">MSADRSNRHLISARLDMLEQNWNKFQEKHENLCLSASEDLRDHSYLRERIYERCQAFYVYARAMLFTQLEEFDTADRHSRSSLLDQGASPPPQGASTPQQGASTSQLPRSALPRIQLPIFSGDYPTWRTFHDTFTSMIKYNLHLTDVEKMHYLKTCVKDEAARMIGNLSVSGDNFLIAWTLFGIEV</sequence>
<dbReference type="Proteomes" id="UP000504618">
    <property type="component" value="Unplaced"/>
</dbReference>
<evidence type="ECO:0000313" key="3">
    <source>
        <dbReference type="RefSeq" id="XP_024871916.1"/>
    </source>
</evidence>
<dbReference type="AlphaFoldDB" id="A0A6J1PRL9"/>
<dbReference type="PANTHER" id="PTHR22954">
    <property type="entry name" value="RETROVIRAL PROTEASE-RELATED"/>
    <property type="match status" value="1"/>
</dbReference>
<feature type="compositionally biased region" description="Polar residues" evidence="1">
    <location>
        <begin position="94"/>
        <end position="108"/>
    </location>
</feature>
<evidence type="ECO:0000256" key="1">
    <source>
        <dbReference type="SAM" id="MobiDB-lite"/>
    </source>
</evidence>
<dbReference type="OrthoDB" id="7550700at2759"/>
<evidence type="ECO:0000313" key="2">
    <source>
        <dbReference type="Proteomes" id="UP000504618"/>
    </source>
</evidence>
<name>A0A6J1PRL9_9HYME</name>